<protein>
    <submittedName>
        <fullName evidence="8">DNA-binding response regulator</fullName>
    </submittedName>
</protein>
<evidence type="ECO:0000256" key="5">
    <source>
        <dbReference type="PROSITE-ProRule" id="PRU01091"/>
    </source>
</evidence>
<comment type="caution">
    <text evidence="8">The sequence shown here is derived from an EMBL/GenBank/DDBJ whole genome shotgun (WGS) entry which is preliminary data.</text>
</comment>
<dbReference type="Proteomes" id="UP000242181">
    <property type="component" value="Unassembled WGS sequence"/>
</dbReference>
<dbReference type="InterPro" id="IPR001867">
    <property type="entry name" value="OmpR/PhoB-type_DNA-bd"/>
</dbReference>
<dbReference type="Gene3D" id="3.40.50.2300">
    <property type="match status" value="1"/>
</dbReference>
<evidence type="ECO:0000256" key="2">
    <source>
        <dbReference type="ARBA" id="ARBA00023125"/>
    </source>
</evidence>
<keyword evidence="9" id="KW-1185">Reference proteome</keyword>
<dbReference type="SUPFAM" id="SSF46894">
    <property type="entry name" value="C-terminal effector domain of the bipartite response regulators"/>
    <property type="match status" value="1"/>
</dbReference>
<dbReference type="PROSITE" id="PS50110">
    <property type="entry name" value="RESPONSE_REGULATORY"/>
    <property type="match status" value="1"/>
</dbReference>
<feature type="domain" description="Response regulatory" evidence="6">
    <location>
        <begin position="7"/>
        <end position="121"/>
    </location>
</feature>
<evidence type="ECO:0000256" key="4">
    <source>
        <dbReference type="PROSITE-ProRule" id="PRU00169"/>
    </source>
</evidence>
<dbReference type="AlphaFoldDB" id="A0A2P7QEP5"/>
<dbReference type="GO" id="GO:0032993">
    <property type="term" value="C:protein-DNA complex"/>
    <property type="evidence" value="ECO:0007669"/>
    <property type="project" value="TreeGrafter"/>
</dbReference>
<dbReference type="PROSITE" id="PS51755">
    <property type="entry name" value="OMPR_PHOB"/>
    <property type="match status" value="1"/>
</dbReference>
<dbReference type="GO" id="GO:0005829">
    <property type="term" value="C:cytosol"/>
    <property type="evidence" value="ECO:0007669"/>
    <property type="project" value="TreeGrafter"/>
</dbReference>
<dbReference type="Gene3D" id="1.10.10.10">
    <property type="entry name" value="Winged helix-like DNA-binding domain superfamily/Winged helix DNA-binding domain"/>
    <property type="match status" value="1"/>
</dbReference>
<dbReference type="SMART" id="SM00448">
    <property type="entry name" value="REC"/>
    <property type="match status" value="1"/>
</dbReference>
<dbReference type="PANTHER" id="PTHR48111">
    <property type="entry name" value="REGULATOR OF RPOS"/>
    <property type="match status" value="1"/>
</dbReference>
<dbReference type="InterPro" id="IPR011006">
    <property type="entry name" value="CheY-like_superfamily"/>
</dbReference>
<dbReference type="InterPro" id="IPR039420">
    <property type="entry name" value="WalR-like"/>
</dbReference>
<accession>A0A2P7QEP5</accession>
<organism evidence="8 9">
    <name type="scientific">Zobellella taiwanensis</name>
    <dbReference type="NCBI Taxonomy" id="347535"/>
    <lineage>
        <taxon>Bacteria</taxon>
        <taxon>Pseudomonadati</taxon>
        <taxon>Pseudomonadota</taxon>
        <taxon>Gammaproteobacteria</taxon>
        <taxon>Aeromonadales</taxon>
        <taxon>Aeromonadaceae</taxon>
        <taxon>Zobellella</taxon>
    </lineage>
</organism>
<evidence type="ECO:0000256" key="1">
    <source>
        <dbReference type="ARBA" id="ARBA00023015"/>
    </source>
</evidence>
<dbReference type="InterPro" id="IPR016032">
    <property type="entry name" value="Sig_transdc_resp-reg_C-effctor"/>
</dbReference>
<proteinExistence type="predicted"/>
<evidence type="ECO:0000259" key="7">
    <source>
        <dbReference type="PROSITE" id="PS51755"/>
    </source>
</evidence>
<keyword evidence="4" id="KW-0597">Phosphoprotein</keyword>
<name>A0A2P7QEP5_9GAMM</name>
<feature type="modified residue" description="4-aspartylphosphate" evidence="4">
    <location>
        <position position="56"/>
    </location>
</feature>
<dbReference type="Pfam" id="PF00072">
    <property type="entry name" value="Response_reg"/>
    <property type="match status" value="1"/>
</dbReference>
<evidence type="ECO:0000313" key="8">
    <source>
        <dbReference type="EMBL" id="PSJ36439.1"/>
    </source>
</evidence>
<sequence>MHTLMTRIAVVDDNADLLDDLCFHLSHAGFNVAAGQHGKELNTLLEHFRPHIVVLDLGLPGEDGLAIACRLRQSHPQLGLVMLTARAGIKNRIAGHEAGADYYLTKPVEFDELITIVRTLARRLGSKQPATWRFASRQLQLHSPQGLALELTTAEAAIIAALQQAPSHQASRKELIEALGGDWITYDERRLEAIISRLRKKIAGITGKEAPLRALRGVGYSFLEPLED</sequence>
<keyword evidence="2 5" id="KW-0238">DNA-binding</keyword>
<keyword evidence="1" id="KW-0805">Transcription regulation</keyword>
<feature type="domain" description="OmpR/PhoB-type" evidence="7">
    <location>
        <begin position="122"/>
        <end position="224"/>
    </location>
</feature>
<reference evidence="8 9" key="1">
    <citation type="submission" date="2018-03" db="EMBL/GenBank/DDBJ databases">
        <title>The draft genome of Zobellella taiwanensis JCM 13381.</title>
        <authorList>
            <person name="Liu L."/>
            <person name="Li L."/>
            <person name="Wang T."/>
            <person name="Zhang X."/>
            <person name="Liang L."/>
        </authorList>
    </citation>
    <scope>NUCLEOTIDE SEQUENCE [LARGE SCALE GENOMIC DNA]</scope>
    <source>
        <strain evidence="8 9">JCM 13381</strain>
    </source>
</reference>
<dbReference type="SMART" id="SM00862">
    <property type="entry name" value="Trans_reg_C"/>
    <property type="match status" value="1"/>
</dbReference>
<dbReference type="InterPro" id="IPR036388">
    <property type="entry name" value="WH-like_DNA-bd_sf"/>
</dbReference>
<dbReference type="Pfam" id="PF00486">
    <property type="entry name" value="Trans_reg_C"/>
    <property type="match status" value="1"/>
</dbReference>
<dbReference type="GO" id="GO:0006355">
    <property type="term" value="P:regulation of DNA-templated transcription"/>
    <property type="evidence" value="ECO:0007669"/>
    <property type="project" value="InterPro"/>
</dbReference>
<dbReference type="SUPFAM" id="SSF52172">
    <property type="entry name" value="CheY-like"/>
    <property type="match status" value="1"/>
</dbReference>
<evidence type="ECO:0000256" key="3">
    <source>
        <dbReference type="ARBA" id="ARBA00023163"/>
    </source>
</evidence>
<gene>
    <name evidence="8" type="ORF">C7I36_16730</name>
</gene>
<dbReference type="GO" id="GO:0000156">
    <property type="term" value="F:phosphorelay response regulator activity"/>
    <property type="evidence" value="ECO:0007669"/>
    <property type="project" value="TreeGrafter"/>
</dbReference>
<dbReference type="InterPro" id="IPR001789">
    <property type="entry name" value="Sig_transdc_resp-reg_receiver"/>
</dbReference>
<dbReference type="PANTHER" id="PTHR48111:SF67">
    <property type="entry name" value="TRANSCRIPTIONAL REGULATORY PROTEIN TCTD"/>
    <property type="match status" value="1"/>
</dbReference>
<dbReference type="GO" id="GO:0000976">
    <property type="term" value="F:transcription cis-regulatory region binding"/>
    <property type="evidence" value="ECO:0007669"/>
    <property type="project" value="TreeGrafter"/>
</dbReference>
<evidence type="ECO:0000313" key="9">
    <source>
        <dbReference type="Proteomes" id="UP000242181"/>
    </source>
</evidence>
<feature type="DNA-binding region" description="OmpR/PhoB-type" evidence="5">
    <location>
        <begin position="122"/>
        <end position="224"/>
    </location>
</feature>
<dbReference type="OrthoDB" id="6117814at2"/>
<keyword evidence="3" id="KW-0804">Transcription</keyword>
<evidence type="ECO:0000259" key="6">
    <source>
        <dbReference type="PROSITE" id="PS50110"/>
    </source>
</evidence>
<dbReference type="EMBL" id="PXYH01000038">
    <property type="protein sequence ID" value="PSJ36439.1"/>
    <property type="molecule type" value="Genomic_DNA"/>
</dbReference>